<accession>A0ABW2DK04</accession>
<proteinExistence type="predicted"/>
<dbReference type="RefSeq" id="WP_082883037.1">
    <property type="nucleotide sequence ID" value="NZ_JBHSYQ010000004.1"/>
</dbReference>
<name>A0ABW2DK04_9BACT</name>
<organism evidence="3 4">
    <name type="scientific">Rufibacter roseus</name>
    <dbReference type="NCBI Taxonomy" id="1567108"/>
    <lineage>
        <taxon>Bacteria</taxon>
        <taxon>Pseudomonadati</taxon>
        <taxon>Bacteroidota</taxon>
        <taxon>Cytophagia</taxon>
        <taxon>Cytophagales</taxon>
        <taxon>Hymenobacteraceae</taxon>
        <taxon>Rufibacter</taxon>
    </lineage>
</organism>
<evidence type="ECO:0000313" key="4">
    <source>
        <dbReference type="Proteomes" id="UP001596405"/>
    </source>
</evidence>
<dbReference type="EMBL" id="JBHSYQ010000004">
    <property type="protein sequence ID" value="MFC6997990.1"/>
    <property type="molecule type" value="Genomic_DNA"/>
</dbReference>
<reference evidence="4" key="1">
    <citation type="journal article" date="2019" name="Int. J. Syst. Evol. Microbiol.">
        <title>The Global Catalogue of Microorganisms (GCM) 10K type strain sequencing project: providing services to taxonomists for standard genome sequencing and annotation.</title>
        <authorList>
            <consortium name="The Broad Institute Genomics Platform"/>
            <consortium name="The Broad Institute Genome Sequencing Center for Infectious Disease"/>
            <person name="Wu L."/>
            <person name="Ma J."/>
        </authorList>
    </citation>
    <scope>NUCLEOTIDE SEQUENCE [LARGE SCALE GENOMIC DNA]</scope>
    <source>
        <strain evidence="4">CGMCC 4.7393</strain>
    </source>
</reference>
<dbReference type="Gene3D" id="2.60.120.260">
    <property type="entry name" value="Galactose-binding domain-like"/>
    <property type="match status" value="1"/>
</dbReference>
<feature type="chain" id="PRO_5047265377" evidence="1">
    <location>
        <begin position="21"/>
        <end position="606"/>
    </location>
</feature>
<evidence type="ECO:0000313" key="3">
    <source>
        <dbReference type="EMBL" id="MFC6997990.1"/>
    </source>
</evidence>
<gene>
    <name evidence="3" type="ORF">ACFQHR_10155</name>
</gene>
<sequence>MQKWLAVLCIGLCSVGHAFAQVLTPITKQPVSFSDQPHTAKATGEPAPLADEDPISLPFFDDFSKAEGNPDPARWLSKGGVLTSNRFAANSRTVSAATFDGLKANGEPYGGISSVGPTDTLTSRPLLLGHLQPQDSVYLSFFWQAGGLLDAPNFSSANLYYLALEFKEASGVWTQVWSQQGNGRSTDFAAVMLALKEAKYLHDNFQFRFVSSGSQSAMRDVWHLDYVVLDKNRRKGQLQTLDVALTKHIPSLLRRFTAMPYWQFMLNPAAELRTDVGSELVNLSGVPAAISWRAYTKNLSTGAADTFLTGSAAINPGTRRTIAAAPSVDFIRNQNGPFSLQTSLFLSTKEPNFFTRYNDTLTRRTDIQNFYAYDDGTAETGFSYPSSNTVQIAYQFEVTQPDKVKQVMMYFTGTNTPGTELYLRVWTDNGGKPSDQPVHEQRFLVPATLNEWLNVELTTPIEVQGRFYIGFRQPGGSAFVNVGFDFQENAVEKIFAINGPGDWSTISGFAGALMMRPVMTGLLTSVEPELAESKPFLYPNPATDFVTIGQKLNRLELYSLTGQKLRVWENLTAGARLEIGGLPAGVYLVKAFNGTQFRTTKLILQP</sequence>
<dbReference type="InterPro" id="IPR026444">
    <property type="entry name" value="Secre_tail"/>
</dbReference>
<evidence type="ECO:0000256" key="1">
    <source>
        <dbReference type="SAM" id="SignalP"/>
    </source>
</evidence>
<keyword evidence="1" id="KW-0732">Signal</keyword>
<dbReference type="NCBIfam" id="TIGR04183">
    <property type="entry name" value="Por_Secre_tail"/>
    <property type="match status" value="1"/>
</dbReference>
<dbReference type="Proteomes" id="UP001596405">
    <property type="component" value="Unassembled WGS sequence"/>
</dbReference>
<feature type="domain" description="Secretion system C-terminal sorting" evidence="2">
    <location>
        <begin position="537"/>
        <end position="603"/>
    </location>
</feature>
<comment type="caution">
    <text evidence="3">The sequence shown here is derived from an EMBL/GenBank/DDBJ whole genome shotgun (WGS) entry which is preliminary data.</text>
</comment>
<evidence type="ECO:0000259" key="2">
    <source>
        <dbReference type="Pfam" id="PF18962"/>
    </source>
</evidence>
<dbReference type="Pfam" id="PF18962">
    <property type="entry name" value="Por_Secre_tail"/>
    <property type="match status" value="1"/>
</dbReference>
<feature type="signal peptide" evidence="1">
    <location>
        <begin position="1"/>
        <end position="20"/>
    </location>
</feature>
<keyword evidence="4" id="KW-1185">Reference proteome</keyword>
<protein>
    <submittedName>
        <fullName evidence="3">T9SS type A sorting domain-containing protein</fullName>
    </submittedName>
</protein>